<name>A0ACD1DTC5_9BACT</name>
<dbReference type="EC" id="5.1.3.14" evidence="1"/>
<keyword evidence="1" id="KW-0413">Isomerase</keyword>
<organism evidence="1 2">
    <name type="scientific">Aminirod propionatiphilus</name>
    <dbReference type="NCBI Taxonomy" id="3415223"/>
    <lineage>
        <taxon>Bacteria</taxon>
        <taxon>Thermotogati</taxon>
        <taxon>Synergistota</taxon>
        <taxon>Synergistia</taxon>
        <taxon>Synergistales</taxon>
        <taxon>Aminiphilaceae</taxon>
        <taxon>Aminirod</taxon>
    </lineage>
</organism>
<evidence type="ECO:0000313" key="2">
    <source>
        <dbReference type="Proteomes" id="UP000682204"/>
    </source>
</evidence>
<accession>A0ACD1DTC5</accession>
<gene>
    <name evidence="1" type="primary">wecB</name>
    <name evidence="1" type="ORF">KIH16_09410</name>
</gene>
<protein>
    <submittedName>
        <fullName evidence="1">UDP-N-acetylglucosamine 2-epimerase (Non-hydrolyzing)</fullName>
        <ecNumber evidence="1">5.1.3.14</ecNumber>
    </submittedName>
</protein>
<sequence length="393" mass="42766">MNLHKRRESVALTEKRVVLAFGTRPEAIKMAPVYRAMTEAEGLVPLVLLSGQHREQLLQAMELFGLEADRNLEVMTERQSLPELAARILPQAASALREMEARYVLVHGDTLTTFVVAWAAFLEGIPVGHVEAGLRSHRLAEPFPEEANRRLTSVITDLDFPPTEGARRNLLDEGKSPDRLVVTGQTAVDAIRFAAGRGELPVLPRGRQVVSVTLHRRENWPRLGALAGALADVARAFPDHLFVYPVHLNPVVREAVVPVLSEVPNFILLDPLEYGQMAALLSASRLIVTDSGGLQEEGASLGVPVAVLRNVTERPEGLLTGILRLVGTDPDGVRSQLSLLLDRGIRPGEIPVASNPYGDGRAGERIARAVAWRLGCGPRPADWVYAAGEEVLS</sequence>
<dbReference type="EMBL" id="CP074691">
    <property type="protein sequence ID" value="QVL35415.1"/>
    <property type="molecule type" value="Genomic_DNA"/>
</dbReference>
<reference evidence="1" key="1">
    <citation type="submission" date="2021-05" db="EMBL/GenBank/DDBJ databases">
        <title>An isolated secondary fermenter in methanogenic hydrocarbon-degrading communities.</title>
        <authorList>
            <person name="Liu Y.-F."/>
            <person name="Liu Z.-l."/>
        </authorList>
    </citation>
    <scope>NUCLEOTIDE SEQUENCE</scope>
    <source>
        <strain evidence="1">L-13</strain>
    </source>
</reference>
<dbReference type="Proteomes" id="UP000682204">
    <property type="component" value="Chromosome"/>
</dbReference>
<keyword evidence="2" id="KW-1185">Reference proteome</keyword>
<evidence type="ECO:0000313" key="1">
    <source>
        <dbReference type="EMBL" id="QVL35415.1"/>
    </source>
</evidence>
<proteinExistence type="predicted"/>